<feature type="compositionally biased region" description="Polar residues" evidence="1">
    <location>
        <begin position="279"/>
        <end position="303"/>
    </location>
</feature>
<proteinExistence type="predicted"/>
<sequence>MASRRIVIDDSDPSIKYAGAGWSTRSGDDGFGNSNGPVFNGTQHVTNQNGNFSFHFSGSSIDVFGNYQRHSERTDLWECLVDKVKMTNGQDHGNNARLCSGEELENGQHELVVQVTTQSESFSFDRILYSPPKDQGDNGGRALWFGSKDPAFEYSDNWTSVLGDSYLTAVHNATISFNFTGSNLAWFGVAPRNSGPNATFCNYTLDGHPSSFQIPGRAPMDSTTHKNQAVFNISDLYPIAHTLKITYAGDAGSMPLSLSYVYVSNTSLMPAQVQPPSPSNVETPVNPTMSSPTPGKSGQPSQDRNGAIVGGVLGGLALVVLLILLFLLHRRRRQSFQRAKSISRYWSTFFSRRCDVGAEKEYPIIVTTTTTITTDDIPTQSLSLSAAYNAEVLSREPSVSENSCYSVESENLARQEMGGEGGYYYAK</sequence>
<evidence type="ECO:0000313" key="4">
    <source>
        <dbReference type="Proteomes" id="UP000565441"/>
    </source>
</evidence>
<evidence type="ECO:0000256" key="2">
    <source>
        <dbReference type="SAM" id="Phobius"/>
    </source>
</evidence>
<dbReference type="EMBL" id="JAACJP010000084">
    <property type="protein sequence ID" value="KAF5366483.1"/>
    <property type="molecule type" value="Genomic_DNA"/>
</dbReference>
<evidence type="ECO:0008006" key="5">
    <source>
        <dbReference type="Google" id="ProtNLM"/>
    </source>
</evidence>
<keyword evidence="2" id="KW-0812">Transmembrane</keyword>
<evidence type="ECO:0000256" key="1">
    <source>
        <dbReference type="SAM" id="MobiDB-lite"/>
    </source>
</evidence>
<organism evidence="3 4">
    <name type="scientific">Tricholomella constricta</name>
    <dbReference type="NCBI Taxonomy" id="117010"/>
    <lineage>
        <taxon>Eukaryota</taxon>
        <taxon>Fungi</taxon>
        <taxon>Dikarya</taxon>
        <taxon>Basidiomycota</taxon>
        <taxon>Agaricomycotina</taxon>
        <taxon>Agaricomycetes</taxon>
        <taxon>Agaricomycetidae</taxon>
        <taxon>Agaricales</taxon>
        <taxon>Tricholomatineae</taxon>
        <taxon>Lyophyllaceae</taxon>
        <taxon>Tricholomella</taxon>
    </lineage>
</organism>
<name>A0A8H5GK54_9AGAR</name>
<dbReference type="OrthoDB" id="3029306at2759"/>
<feature type="region of interest" description="Disordered" evidence="1">
    <location>
        <begin position="272"/>
        <end position="303"/>
    </location>
</feature>
<evidence type="ECO:0000313" key="3">
    <source>
        <dbReference type="EMBL" id="KAF5366483.1"/>
    </source>
</evidence>
<keyword evidence="2" id="KW-0472">Membrane</keyword>
<accession>A0A8H5GK54</accession>
<dbReference type="Proteomes" id="UP000565441">
    <property type="component" value="Unassembled WGS sequence"/>
</dbReference>
<keyword evidence="2" id="KW-1133">Transmembrane helix</keyword>
<protein>
    <recommendedName>
        <fullName evidence="5">Transmembrane protein</fullName>
    </recommendedName>
</protein>
<dbReference type="Gene3D" id="2.60.120.260">
    <property type="entry name" value="Galactose-binding domain-like"/>
    <property type="match status" value="2"/>
</dbReference>
<feature type="transmembrane region" description="Helical" evidence="2">
    <location>
        <begin position="306"/>
        <end position="328"/>
    </location>
</feature>
<reference evidence="3 4" key="1">
    <citation type="journal article" date="2020" name="ISME J.">
        <title>Uncovering the hidden diversity of litter-decomposition mechanisms in mushroom-forming fungi.</title>
        <authorList>
            <person name="Floudas D."/>
            <person name="Bentzer J."/>
            <person name="Ahren D."/>
            <person name="Johansson T."/>
            <person name="Persson P."/>
            <person name="Tunlid A."/>
        </authorList>
    </citation>
    <scope>NUCLEOTIDE SEQUENCE [LARGE SCALE GENOMIC DNA]</scope>
    <source>
        <strain evidence="3 4">CBS 661.87</strain>
    </source>
</reference>
<gene>
    <name evidence="3" type="ORF">D9615_010694</name>
</gene>
<comment type="caution">
    <text evidence="3">The sequence shown here is derived from an EMBL/GenBank/DDBJ whole genome shotgun (WGS) entry which is preliminary data.</text>
</comment>
<keyword evidence="4" id="KW-1185">Reference proteome</keyword>
<dbReference type="AlphaFoldDB" id="A0A8H5GK54"/>